<dbReference type="Gene3D" id="2.10.25.10">
    <property type="entry name" value="Laminin"/>
    <property type="match status" value="1"/>
</dbReference>
<dbReference type="FunFam" id="2.10.25.10:FF:000158">
    <property type="entry name" value="proheparin-binding EGF-like growth factor"/>
    <property type="match status" value="1"/>
</dbReference>
<dbReference type="RefSeq" id="XP_006018840.1">
    <property type="nucleotide sequence ID" value="XM_006018778.3"/>
</dbReference>
<evidence type="ECO:0000256" key="11">
    <source>
        <dbReference type="SAM" id="Phobius"/>
    </source>
</evidence>
<evidence type="ECO:0000256" key="5">
    <source>
        <dbReference type="ARBA" id="ARBA00022989"/>
    </source>
</evidence>
<sequence length="226" mass="25373">MRPALPPPPLLLLLLLLCALAGRSACQHVTGSGPSVTGAPLAGNHSSRGHEMSPGVEYEDADYEEEDDAPLPLYMVDESIRVEPVVKPKQTKENEKKDSGKPKRGRNKKKKNKKKKGTPCETEYKNFCIHGVCIYLEDLYIVTCKCHPDYFGERCGEQSMKIQTRNNTSDYPKTILVVAAVVLSSISFIAIVIYLIMQVKKKCPQYEEKEERKKLRKENRNGHVGV</sequence>
<dbReference type="GO" id="GO:0016020">
    <property type="term" value="C:membrane"/>
    <property type="evidence" value="ECO:0007669"/>
    <property type="project" value="UniProtKB-SubCell"/>
</dbReference>
<dbReference type="PANTHER" id="PTHR10740">
    <property type="entry name" value="TRANSFORMING GROWTH FACTOR ALPHA"/>
    <property type="match status" value="1"/>
</dbReference>
<evidence type="ECO:0000256" key="1">
    <source>
        <dbReference type="ARBA" id="ARBA00004167"/>
    </source>
</evidence>
<evidence type="ECO:0000256" key="2">
    <source>
        <dbReference type="ARBA" id="ARBA00022536"/>
    </source>
</evidence>
<dbReference type="CTD" id="374"/>
<dbReference type="SUPFAM" id="SSF57196">
    <property type="entry name" value="EGF/Laminin"/>
    <property type="match status" value="1"/>
</dbReference>
<feature type="domain" description="EGF-like" evidence="13">
    <location>
        <begin position="116"/>
        <end position="156"/>
    </location>
</feature>
<feature type="transmembrane region" description="Helical" evidence="11">
    <location>
        <begin position="175"/>
        <end position="196"/>
    </location>
</feature>
<feature type="disulfide bond" evidence="9">
    <location>
        <begin position="146"/>
        <end position="155"/>
    </location>
</feature>
<dbReference type="PROSITE" id="PS50026">
    <property type="entry name" value="EGF_3"/>
    <property type="match status" value="1"/>
</dbReference>
<evidence type="ECO:0000313" key="15">
    <source>
        <dbReference type="RefSeq" id="XP_006018840.1"/>
    </source>
</evidence>
<evidence type="ECO:0000256" key="6">
    <source>
        <dbReference type="ARBA" id="ARBA00023030"/>
    </source>
</evidence>
<dbReference type="PANTHER" id="PTHR10740:SF12">
    <property type="entry name" value="AMPHIREGULIN"/>
    <property type="match status" value="1"/>
</dbReference>
<name>A0A1U7RIT0_ALLSI</name>
<dbReference type="Proteomes" id="UP000189705">
    <property type="component" value="Unplaced"/>
</dbReference>
<dbReference type="OrthoDB" id="9909110at2759"/>
<keyword evidence="3 11" id="KW-0812">Transmembrane</keyword>
<dbReference type="GO" id="GO:0008284">
    <property type="term" value="P:positive regulation of cell population proliferation"/>
    <property type="evidence" value="ECO:0007669"/>
    <property type="project" value="TreeGrafter"/>
</dbReference>
<evidence type="ECO:0000256" key="8">
    <source>
        <dbReference type="ARBA" id="ARBA00023157"/>
    </source>
</evidence>
<feature type="compositionally biased region" description="Basic residues" evidence="10">
    <location>
        <begin position="102"/>
        <end position="117"/>
    </location>
</feature>
<comment type="subcellular location">
    <subcellularLocation>
        <location evidence="1">Membrane</location>
        <topology evidence="1">Single-pass membrane protein</topology>
    </subcellularLocation>
</comment>
<reference evidence="15" key="1">
    <citation type="submission" date="2025-08" db="UniProtKB">
        <authorList>
            <consortium name="RefSeq"/>
        </authorList>
    </citation>
    <scope>IDENTIFICATION</scope>
</reference>
<dbReference type="KEGG" id="asn:102379659"/>
<comment type="caution">
    <text evidence="9">Lacks conserved residue(s) required for the propagation of feature annotation.</text>
</comment>
<dbReference type="GeneID" id="102379659"/>
<dbReference type="GO" id="GO:0005615">
    <property type="term" value="C:extracellular space"/>
    <property type="evidence" value="ECO:0007669"/>
    <property type="project" value="TreeGrafter"/>
</dbReference>
<dbReference type="GO" id="GO:0007173">
    <property type="term" value="P:epidermal growth factor receptor signaling pathway"/>
    <property type="evidence" value="ECO:0007669"/>
    <property type="project" value="TreeGrafter"/>
</dbReference>
<dbReference type="FunCoup" id="A0A1U7RIT0">
    <property type="interactions" value="114"/>
</dbReference>
<evidence type="ECO:0000313" key="14">
    <source>
        <dbReference type="Proteomes" id="UP000189705"/>
    </source>
</evidence>
<proteinExistence type="predicted"/>
<evidence type="ECO:0000256" key="4">
    <source>
        <dbReference type="ARBA" id="ARBA00022729"/>
    </source>
</evidence>
<keyword evidence="8 9" id="KW-1015">Disulfide bond</keyword>
<dbReference type="AlphaFoldDB" id="A0A1U7RIT0"/>
<evidence type="ECO:0000256" key="3">
    <source>
        <dbReference type="ARBA" id="ARBA00022692"/>
    </source>
</evidence>
<dbReference type="InParanoid" id="A0A1U7RIT0"/>
<dbReference type="GO" id="GO:0005154">
    <property type="term" value="F:epidermal growth factor receptor binding"/>
    <property type="evidence" value="ECO:0007669"/>
    <property type="project" value="TreeGrafter"/>
</dbReference>
<evidence type="ECO:0000259" key="13">
    <source>
        <dbReference type="PROSITE" id="PS50026"/>
    </source>
</evidence>
<feature type="region of interest" description="Disordered" evidence="10">
    <location>
        <begin position="84"/>
        <end position="119"/>
    </location>
</feature>
<keyword evidence="7 11" id="KW-0472">Membrane</keyword>
<dbReference type="PROSITE" id="PS00022">
    <property type="entry name" value="EGF_1"/>
    <property type="match status" value="1"/>
</dbReference>
<dbReference type="GO" id="GO:0008083">
    <property type="term" value="F:growth factor activity"/>
    <property type="evidence" value="ECO:0007669"/>
    <property type="project" value="UniProtKB-KW"/>
</dbReference>
<keyword evidence="5 11" id="KW-1133">Transmembrane helix</keyword>
<dbReference type="eggNOG" id="ENOG502S0KA">
    <property type="taxonomic scope" value="Eukaryota"/>
</dbReference>
<dbReference type="STRING" id="38654.A0A1U7RIT0"/>
<feature type="region of interest" description="Disordered" evidence="10">
    <location>
        <begin position="28"/>
        <end position="63"/>
    </location>
</feature>
<dbReference type="InterPro" id="IPR000742">
    <property type="entry name" value="EGF"/>
</dbReference>
<evidence type="ECO:0000256" key="12">
    <source>
        <dbReference type="SAM" id="SignalP"/>
    </source>
</evidence>
<keyword evidence="2 9" id="KW-0245">EGF-like domain</keyword>
<accession>A0A1U7RIT0</accession>
<evidence type="ECO:0000256" key="7">
    <source>
        <dbReference type="ARBA" id="ARBA00023136"/>
    </source>
</evidence>
<keyword evidence="14" id="KW-1185">Reference proteome</keyword>
<feature type="signal peptide" evidence="12">
    <location>
        <begin position="1"/>
        <end position="26"/>
    </location>
</feature>
<keyword evidence="6" id="KW-0339">Growth factor</keyword>
<evidence type="ECO:0000256" key="9">
    <source>
        <dbReference type="PROSITE-ProRule" id="PRU00076"/>
    </source>
</evidence>
<feature type="chain" id="PRO_5010545483" evidence="12">
    <location>
        <begin position="27"/>
        <end position="226"/>
    </location>
</feature>
<gene>
    <name evidence="15" type="primary">AREG</name>
</gene>
<organism evidence="14 15">
    <name type="scientific">Alligator sinensis</name>
    <name type="common">Chinese alligator</name>
    <dbReference type="NCBI Taxonomy" id="38654"/>
    <lineage>
        <taxon>Eukaryota</taxon>
        <taxon>Metazoa</taxon>
        <taxon>Chordata</taxon>
        <taxon>Craniata</taxon>
        <taxon>Vertebrata</taxon>
        <taxon>Euteleostomi</taxon>
        <taxon>Archelosauria</taxon>
        <taxon>Archosauria</taxon>
        <taxon>Crocodylia</taxon>
        <taxon>Alligatoridae</taxon>
        <taxon>Alligatorinae</taxon>
        <taxon>Alligator</taxon>
    </lineage>
</organism>
<feature type="compositionally biased region" description="Basic and acidic residues" evidence="10">
    <location>
        <begin position="84"/>
        <end position="101"/>
    </location>
</feature>
<evidence type="ECO:0000256" key="10">
    <source>
        <dbReference type="SAM" id="MobiDB-lite"/>
    </source>
</evidence>
<protein>
    <submittedName>
        <fullName evidence="15">Amphiregulin</fullName>
    </submittedName>
</protein>
<keyword evidence="4 12" id="KW-0732">Signal</keyword>